<feature type="domain" description="F-box" evidence="2">
    <location>
        <begin position="81"/>
        <end position="137"/>
    </location>
</feature>
<dbReference type="PROSITE" id="PS50181">
    <property type="entry name" value="FBOX"/>
    <property type="match status" value="1"/>
</dbReference>
<dbReference type="InterPro" id="IPR036047">
    <property type="entry name" value="F-box-like_dom_sf"/>
</dbReference>
<gene>
    <name evidence="3" type="ORF">FB45DRAFT_1075413</name>
</gene>
<protein>
    <recommendedName>
        <fullName evidence="2">F-box domain-containing protein</fullName>
    </recommendedName>
</protein>
<organism evidence="3 4">
    <name type="scientific">Roridomyces roridus</name>
    <dbReference type="NCBI Taxonomy" id="1738132"/>
    <lineage>
        <taxon>Eukaryota</taxon>
        <taxon>Fungi</taxon>
        <taxon>Dikarya</taxon>
        <taxon>Basidiomycota</taxon>
        <taxon>Agaricomycotina</taxon>
        <taxon>Agaricomycetes</taxon>
        <taxon>Agaricomycetidae</taxon>
        <taxon>Agaricales</taxon>
        <taxon>Marasmiineae</taxon>
        <taxon>Mycenaceae</taxon>
        <taxon>Roridomyces</taxon>
    </lineage>
</organism>
<accession>A0AAD7CI30</accession>
<dbReference type="AlphaFoldDB" id="A0AAD7CI30"/>
<dbReference type="Gene3D" id="1.20.1280.50">
    <property type="match status" value="1"/>
</dbReference>
<sequence>MDSRPSCDALCSLHCVSTVPLSSPFPELYSNGVPSNSQHMIISESIRRAKQDLLRVEAEIATLKAQRAELKRFISVHTGMVSAMRRFPNEILAEIFSRCVDPDAAFDPLGNEVWILARVCQRWRAVASDTPELWRNFVLKGTGGNLTLSLKIQLDRARSAPLSICFWAPWTLDVMDIFLDVPAQWVDVQLSHTAVSNRFLSQDSHFPRLRRLEITGYWSPLLEGRTSTKVDMVDSLPALEDLSLDLHRQPFPRQLLLPWSQLGTCTLRQLRTLDILWILSLVSQDTHVSLLDFDSGPDFVARESPIRSVEIGGSSSAYTQNMLSAMILPNLEKLEIGWAGGPDISPGVISLLNRSGCHLKHLRLSQGG</sequence>
<reference evidence="3" key="1">
    <citation type="submission" date="2023-03" db="EMBL/GenBank/DDBJ databases">
        <title>Massive genome expansion in bonnet fungi (Mycena s.s.) driven by repeated elements and novel gene families across ecological guilds.</title>
        <authorList>
            <consortium name="Lawrence Berkeley National Laboratory"/>
            <person name="Harder C.B."/>
            <person name="Miyauchi S."/>
            <person name="Viragh M."/>
            <person name="Kuo A."/>
            <person name="Thoen E."/>
            <person name="Andreopoulos B."/>
            <person name="Lu D."/>
            <person name="Skrede I."/>
            <person name="Drula E."/>
            <person name="Henrissat B."/>
            <person name="Morin E."/>
            <person name="Kohler A."/>
            <person name="Barry K."/>
            <person name="LaButti K."/>
            <person name="Morin E."/>
            <person name="Salamov A."/>
            <person name="Lipzen A."/>
            <person name="Mereny Z."/>
            <person name="Hegedus B."/>
            <person name="Baldrian P."/>
            <person name="Stursova M."/>
            <person name="Weitz H."/>
            <person name="Taylor A."/>
            <person name="Grigoriev I.V."/>
            <person name="Nagy L.G."/>
            <person name="Martin F."/>
            <person name="Kauserud H."/>
        </authorList>
    </citation>
    <scope>NUCLEOTIDE SEQUENCE</scope>
    <source>
        <strain evidence="3">9284</strain>
    </source>
</reference>
<evidence type="ECO:0000313" key="3">
    <source>
        <dbReference type="EMBL" id="KAJ7649759.1"/>
    </source>
</evidence>
<evidence type="ECO:0000256" key="1">
    <source>
        <dbReference type="SAM" id="Coils"/>
    </source>
</evidence>
<dbReference type="Gene3D" id="3.80.10.10">
    <property type="entry name" value="Ribonuclease Inhibitor"/>
    <property type="match status" value="1"/>
</dbReference>
<dbReference type="InterPro" id="IPR032675">
    <property type="entry name" value="LRR_dom_sf"/>
</dbReference>
<dbReference type="Proteomes" id="UP001221142">
    <property type="component" value="Unassembled WGS sequence"/>
</dbReference>
<dbReference type="EMBL" id="JARKIF010000001">
    <property type="protein sequence ID" value="KAJ7649759.1"/>
    <property type="molecule type" value="Genomic_DNA"/>
</dbReference>
<comment type="caution">
    <text evidence="3">The sequence shown here is derived from an EMBL/GenBank/DDBJ whole genome shotgun (WGS) entry which is preliminary data.</text>
</comment>
<evidence type="ECO:0000259" key="2">
    <source>
        <dbReference type="PROSITE" id="PS50181"/>
    </source>
</evidence>
<evidence type="ECO:0000313" key="4">
    <source>
        <dbReference type="Proteomes" id="UP001221142"/>
    </source>
</evidence>
<proteinExistence type="predicted"/>
<dbReference type="SUPFAM" id="SSF81383">
    <property type="entry name" value="F-box domain"/>
    <property type="match status" value="1"/>
</dbReference>
<dbReference type="Pfam" id="PF12937">
    <property type="entry name" value="F-box-like"/>
    <property type="match status" value="1"/>
</dbReference>
<keyword evidence="1" id="KW-0175">Coiled coil</keyword>
<name>A0AAD7CI30_9AGAR</name>
<keyword evidence="4" id="KW-1185">Reference proteome</keyword>
<feature type="coiled-coil region" evidence="1">
    <location>
        <begin position="46"/>
        <end position="73"/>
    </location>
</feature>
<dbReference type="InterPro" id="IPR001810">
    <property type="entry name" value="F-box_dom"/>
</dbReference>